<evidence type="ECO:0000256" key="1">
    <source>
        <dbReference type="SAM" id="Phobius"/>
    </source>
</evidence>
<keyword evidence="3" id="KW-1185">Reference proteome</keyword>
<keyword evidence="1" id="KW-0812">Transmembrane</keyword>
<dbReference type="Proteomes" id="UP000595663">
    <property type="component" value="Chromosome"/>
</dbReference>
<proteinExistence type="predicted"/>
<dbReference type="InterPro" id="IPR007263">
    <property type="entry name" value="DCC1-like"/>
</dbReference>
<dbReference type="CDD" id="cd01659">
    <property type="entry name" value="TRX_superfamily"/>
    <property type="match status" value="1"/>
</dbReference>
<dbReference type="GO" id="GO:0015035">
    <property type="term" value="F:protein-disulfide reductase activity"/>
    <property type="evidence" value="ECO:0007669"/>
    <property type="project" value="InterPro"/>
</dbReference>
<name>A0A7R6PB13_9GAMM</name>
<keyword evidence="1" id="KW-0472">Membrane</keyword>
<dbReference type="AlphaFoldDB" id="A0A7R6PB13"/>
<gene>
    <name evidence="2" type="ORF">AMJAP_1588</name>
</gene>
<keyword evidence="1" id="KW-1133">Transmembrane helix</keyword>
<reference evidence="2 3" key="1">
    <citation type="journal article" date="2008" name="Int. J. Syst. Evol. Microbiol.">
        <title>Amphritea japonica sp. nov. and Amphritea balenae sp. nov., isolated from the sediment adjacent to sperm whale carcasses off Kagoshima, Japan.</title>
        <authorList>
            <person name="Miyazaki M."/>
            <person name="Nogi Y."/>
            <person name="Fujiwara Y."/>
            <person name="Kawato M."/>
            <person name="Nagahama T."/>
            <person name="Kubokawa K."/>
            <person name="Horikoshi K."/>
        </authorList>
    </citation>
    <scope>NUCLEOTIDE SEQUENCE [LARGE SCALE GENOMIC DNA]</scope>
    <source>
        <strain evidence="2 3">ATCC BAA-1530</strain>
    </source>
</reference>
<accession>A0A7R6PB13</accession>
<organism evidence="2 3">
    <name type="scientific">Amphritea japonica ATCC BAA-1530</name>
    <dbReference type="NCBI Taxonomy" id="1278309"/>
    <lineage>
        <taxon>Bacteria</taxon>
        <taxon>Pseudomonadati</taxon>
        <taxon>Pseudomonadota</taxon>
        <taxon>Gammaproteobacteria</taxon>
        <taxon>Oceanospirillales</taxon>
        <taxon>Oceanospirillaceae</taxon>
        <taxon>Amphritea</taxon>
    </lineage>
</organism>
<dbReference type="PANTHER" id="PTHR34290:SF2">
    <property type="entry name" value="OS04G0668800 PROTEIN"/>
    <property type="match status" value="1"/>
</dbReference>
<evidence type="ECO:0000313" key="2">
    <source>
        <dbReference type="EMBL" id="BBB26183.1"/>
    </source>
</evidence>
<feature type="transmembrane region" description="Helical" evidence="1">
    <location>
        <begin position="92"/>
        <end position="114"/>
    </location>
</feature>
<dbReference type="Pfam" id="PF04134">
    <property type="entry name" value="DCC1-like"/>
    <property type="match status" value="1"/>
</dbReference>
<sequence>MAMSAKDSITVFYDGSCPSCERDRRYYESLRAADDQSVIWFDITGQEQQLREWGIDPHKALLELHVRDSQGKLYSELAAYRLLMGRVPRLKWLGWLLGLPIVRTLTSYLYHWWVERRLRREGRL</sequence>
<evidence type="ECO:0000313" key="3">
    <source>
        <dbReference type="Proteomes" id="UP000595663"/>
    </source>
</evidence>
<dbReference type="InterPro" id="IPR044691">
    <property type="entry name" value="DCC1_Trx"/>
</dbReference>
<protein>
    <submittedName>
        <fullName evidence="2">Thiol-disulfide oxidoreductase</fullName>
    </submittedName>
</protein>
<dbReference type="KEGG" id="ajp:AMJAP_1588"/>
<dbReference type="PANTHER" id="PTHR34290">
    <property type="entry name" value="SI:CH73-390P7.2"/>
    <property type="match status" value="1"/>
</dbReference>
<dbReference type="EMBL" id="AP014545">
    <property type="protein sequence ID" value="BBB26183.1"/>
    <property type="molecule type" value="Genomic_DNA"/>
</dbReference>